<proteinExistence type="predicted"/>
<dbReference type="Proteomes" id="UP001064048">
    <property type="component" value="Chromosome 24"/>
</dbReference>
<name>A0ACC0K9S7_CHOFU</name>
<keyword evidence="2" id="KW-1185">Reference proteome</keyword>
<gene>
    <name evidence="1" type="ORF">MSG28_013885</name>
</gene>
<sequence>MGLLDKVSSWLGNRPRVTAPVLVLGLDRAGKTSLLHALRPPDPTAQGAQQGAPQGVAPQMEHFQSGGVAFSAWDVSGAARARALWERHYRRAHALIFVVDAADHLRLVVAREELELVLAHPDMSARRVPLLVLANKSDVPGALPPDQLAGALGLARVVDRPWHVAAASARSGAGLADGIAWLARQVRDMHTPPKIQH</sequence>
<organism evidence="1 2">
    <name type="scientific">Choristoneura fumiferana</name>
    <name type="common">Spruce budworm moth</name>
    <name type="synonym">Archips fumiferana</name>
    <dbReference type="NCBI Taxonomy" id="7141"/>
    <lineage>
        <taxon>Eukaryota</taxon>
        <taxon>Metazoa</taxon>
        <taxon>Ecdysozoa</taxon>
        <taxon>Arthropoda</taxon>
        <taxon>Hexapoda</taxon>
        <taxon>Insecta</taxon>
        <taxon>Pterygota</taxon>
        <taxon>Neoptera</taxon>
        <taxon>Endopterygota</taxon>
        <taxon>Lepidoptera</taxon>
        <taxon>Glossata</taxon>
        <taxon>Ditrysia</taxon>
        <taxon>Tortricoidea</taxon>
        <taxon>Tortricidae</taxon>
        <taxon>Tortricinae</taxon>
        <taxon>Choristoneura</taxon>
    </lineage>
</organism>
<evidence type="ECO:0000313" key="2">
    <source>
        <dbReference type="Proteomes" id="UP001064048"/>
    </source>
</evidence>
<reference evidence="1 2" key="1">
    <citation type="journal article" date="2022" name="Genome Biol. Evol.">
        <title>The Spruce Budworm Genome: Reconstructing the Evolutionary History of Antifreeze Proteins.</title>
        <authorList>
            <person name="Beliveau C."/>
            <person name="Gagne P."/>
            <person name="Picq S."/>
            <person name="Vernygora O."/>
            <person name="Keeling C.I."/>
            <person name="Pinkney K."/>
            <person name="Doucet D."/>
            <person name="Wen F."/>
            <person name="Johnston J.S."/>
            <person name="Maaroufi H."/>
            <person name="Boyle B."/>
            <person name="Laroche J."/>
            <person name="Dewar K."/>
            <person name="Juretic N."/>
            <person name="Blackburn G."/>
            <person name="Nisole A."/>
            <person name="Brunet B."/>
            <person name="Brandao M."/>
            <person name="Lumley L."/>
            <person name="Duan J."/>
            <person name="Quan G."/>
            <person name="Lucarotti C.J."/>
            <person name="Roe A.D."/>
            <person name="Sperling F.A.H."/>
            <person name="Levesque R.C."/>
            <person name="Cusson M."/>
        </authorList>
    </citation>
    <scope>NUCLEOTIDE SEQUENCE [LARGE SCALE GENOMIC DNA]</scope>
    <source>
        <strain evidence="1">Glfc:IPQL:Cfum</strain>
    </source>
</reference>
<evidence type="ECO:0000313" key="1">
    <source>
        <dbReference type="EMBL" id="KAI8433015.1"/>
    </source>
</evidence>
<accession>A0ACC0K9S7</accession>
<comment type="caution">
    <text evidence="1">The sequence shown here is derived from an EMBL/GenBank/DDBJ whole genome shotgun (WGS) entry which is preliminary data.</text>
</comment>
<dbReference type="EMBL" id="CM046124">
    <property type="protein sequence ID" value="KAI8433015.1"/>
    <property type="molecule type" value="Genomic_DNA"/>
</dbReference>
<protein>
    <submittedName>
        <fullName evidence="1">Uncharacterized protein</fullName>
    </submittedName>
</protein>